<protein>
    <submittedName>
        <fullName evidence="8">Sugar phosphate permease</fullName>
    </submittedName>
</protein>
<dbReference type="RefSeq" id="WP_020375481.1">
    <property type="nucleotide sequence ID" value="NZ_FWWY01000001.1"/>
</dbReference>
<dbReference type="InterPro" id="IPR011701">
    <property type="entry name" value="MFS"/>
</dbReference>
<evidence type="ECO:0000256" key="4">
    <source>
        <dbReference type="ARBA" id="ARBA00022989"/>
    </source>
</evidence>
<evidence type="ECO:0000256" key="3">
    <source>
        <dbReference type="ARBA" id="ARBA00022692"/>
    </source>
</evidence>
<evidence type="ECO:0000256" key="1">
    <source>
        <dbReference type="ARBA" id="ARBA00004651"/>
    </source>
</evidence>
<dbReference type="Gene3D" id="1.20.1720.10">
    <property type="entry name" value="Multidrug resistance protein D"/>
    <property type="match status" value="1"/>
</dbReference>
<gene>
    <name evidence="8" type="ORF">SAMN00768000_1465</name>
</gene>
<feature type="transmembrane region" description="Helical" evidence="6">
    <location>
        <begin position="408"/>
        <end position="429"/>
    </location>
</feature>
<sequence length="462" mass="49960">MSQHSVSPQHVDSFTSRSVNALPFTLAILLGVSLNAVNSSTISIAIPEILRQFHLTSHAIVWIISGFYLGSAITQPIAGDLGDVLGYNRLVYLGLGLLFITAIGAPFAPFYGILVLWRVIQAVSTSILYPNAIGLVRLYQTKRQGQFLGWIGMSIGVAAAIGPTIGGFLVKTFDWRAIFWLNAPLVILTAGLLWLGLRRVKPSGGRSQPALMHFDTLGTLLFVVTMVLWLIWSNSMKSSMAWLDLLAAILLTIVFIMVESHRTHPVIPVKLFRSRSFSLYSGLTVLLNVVFYAGLFGIPTFLQEYRHSSVMDTALVLFAMSAAMAVGSIWGGRFAQGSRRRIPLIGGTGIALIGSVLMVDLDHLTTIMLFAAAILLGFGYAINNVVLQKAVIESVPASHTGTIAGTYMLLRYLGAIVSAAALSAMLVTLSTSETLFVALSFISVLAFVSSFFTPWSRKTQGV</sequence>
<feature type="transmembrane region" description="Helical" evidence="6">
    <location>
        <begin position="147"/>
        <end position="165"/>
    </location>
</feature>
<dbReference type="InterPro" id="IPR020846">
    <property type="entry name" value="MFS_dom"/>
</dbReference>
<keyword evidence="9" id="KW-1185">Reference proteome</keyword>
<feature type="transmembrane region" description="Helical" evidence="6">
    <location>
        <begin position="342"/>
        <end position="361"/>
    </location>
</feature>
<dbReference type="Pfam" id="PF07690">
    <property type="entry name" value="MFS_1"/>
    <property type="match status" value="1"/>
</dbReference>
<feature type="transmembrane region" description="Helical" evidence="6">
    <location>
        <begin position="177"/>
        <end position="197"/>
    </location>
</feature>
<keyword evidence="2" id="KW-0813">Transport</keyword>
<dbReference type="Proteomes" id="UP000192660">
    <property type="component" value="Unassembled WGS sequence"/>
</dbReference>
<feature type="transmembrane region" description="Helical" evidence="6">
    <location>
        <begin position="59"/>
        <end position="78"/>
    </location>
</feature>
<feature type="transmembrane region" description="Helical" evidence="6">
    <location>
        <begin position="367"/>
        <end position="387"/>
    </location>
</feature>
<organism evidence="8 9">
    <name type="scientific">Sulfobacillus thermosulfidooxidans (strain DSM 9293 / VKM B-1269 / AT-1)</name>
    <dbReference type="NCBI Taxonomy" id="929705"/>
    <lineage>
        <taxon>Bacteria</taxon>
        <taxon>Bacillati</taxon>
        <taxon>Bacillota</taxon>
        <taxon>Clostridia</taxon>
        <taxon>Eubacteriales</taxon>
        <taxon>Clostridiales Family XVII. Incertae Sedis</taxon>
        <taxon>Sulfobacillus</taxon>
    </lineage>
</organism>
<dbReference type="SUPFAM" id="SSF103473">
    <property type="entry name" value="MFS general substrate transporter"/>
    <property type="match status" value="1"/>
</dbReference>
<keyword evidence="3 6" id="KW-0812">Transmembrane</keyword>
<dbReference type="OrthoDB" id="102502at2"/>
<dbReference type="PANTHER" id="PTHR42718">
    <property type="entry name" value="MAJOR FACILITATOR SUPERFAMILY MULTIDRUG TRANSPORTER MFSC"/>
    <property type="match status" value="1"/>
</dbReference>
<dbReference type="CDD" id="cd17321">
    <property type="entry name" value="MFS_MMR_MDR_like"/>
    <property type="match status" value="1"/>
</dbReference>
<accession>A0A1W1WEF2</accession>
<feature type="transmembrane region" description="Helical" evidence="6">
    <location>
        <begin position="238"/>
        <end position="258"/>
    </location>
</feature>
<dbReference type="InterPro" id="IPR036259">
    <property type="entry name" value="MFS_trans_sf"/>
</dbReference>
<feature type="transmembrane region" description="Helical" evidence="6">
    <location>
        <begin position="20"/>
        <end position="38"/>
    </location>
</feature>
<dbReference type="AlphaFoldDB" id="A0A1W1WEF2"/>
<dbReference type="STRING" id="28034.BFX07_13690"/>
<feature type="transmembrane region" description="Helical" evidence="6">
    <location>
        <begin position="435"/>
        <end position="455"/>
    </location>
</feature>
<proteinExistence type="predicted"/>
<name>A0A1W1WEF2_SULTA</name>
<evidence type="ECO:0000313" key="8">
    <source>
        <dbReference type="EMBL" id="SMC04103.1"/>
    </source>
</evidence>
<dbReference type="PROSITE" id="PS50850">
    <property type="entry name" value="MFS"/>
    <property type="match status" value="1"/>
</dbReference>
<dbReference type="Gene3D" id="1.20.1250.20">
    <property type="entry name" value="MFS general substrate transporter like domains"/>
    <property type="match status" value="1"/>
</dbReference>
<reference evidence="9" key="1">
    <citation type="submission" date="2017-04" db="EMBL/GenBank/DDBJ databases">
        <authorList>
            <person name="Varghese N."/>
            <person name="Submissions S."/>
        </authorList>
    </citation>
    <scope>NUCLEOTIDE SEQUENCE [LARGE SCALE GENOMIC DNA]</scope>
    <source>
        <strain evidence="9">DSM 9293</strain>
    </source>
</reference>
<evidence type="ECO:0000256" key="2">
    <source>
        <dbReference type="ARBA" id="ARBA00022448"/>
    </source>
</evidence>
<evidence type="ECO:0000259" key="7">
    <source>
        <dbReference type="PROSITE" id="PS50850"/>
    </source>
</evidence>
<feature type="transmembrane region" description="Helical" evidence="6">
    <location>
        <begin position="314"/>
        <end position="335"/>
    </location>
</feature>
<dbReference type="EMBL" id="FWWY01000001">
    <property type="protein sequence ID" value="SMC04103.1"/>
    <property type="molecule type" value="Genomic_DNA"/>
</dbReference>
<dbReference type="GO" id="GO:0005886">
    <property type="term" value="C:plasma membrane"/>
    <property type="evidence" value="ECO:0007669"/>
    <property type="project" value="UniProtKB-SubCell"/>
</dbReference>
<evidence type="ECO:0000256" key="6">
    <source>
        <dbReference type="SAM" id="Phobius"/>
    </source>
</evidence>
<dbReference type="PANTHER" id="PTHR42718:SF49">
    <property type="entry name" value="EXPORT PROTEIN"/>
    <property type="match status" value="1"/>
</dbReference>
<comment type="subcellular location">
    <subcellularLocation>
        <location evidence="1">Cell membrane</location>
        <topology evidence="1">Multi-pass membrane protein</topology>
    </subcellularLocation>
</comment>
<feature type="transmembrane region" description="Helical" evidence="6">
    <location>
        <begin position="209"/>
        <end position="232"/>
    </location>
</feature>
<feature type="transmembrane region" description="Helical" evidence="6">
    <location>
        <begin position="279"/>
        <end position="302"/>
    </location>
</feature>
<feature type="transmembrane region" description="Helical" evidence="6">
    <location>
        <begin position="90"/>
        <end position="117"/>
    </location>
</feature>
<dbReference type="GO" id="GO:0022857">
    <property type="term" value="F:transmembrane transporter activity"/>
    <property type="evidence" value="ECO:0007669"/>
    <property type="project" value="InterPro"/>
</dbReference>
<evidence type="ECO:0000313" key="9">
    <source>
        <dbReference type="Proteomes" id="UP000192660"/>
    </source>
</evidence>
<keyword evidence="5 6" id="KW-0472">Membrane</keyword>
<feature type="domain" description="Major facilitator superfamily (MFS) profile" evidence="7">
    <location>
        <begin position="24"/>
        <end position="458"/>
    </location>
</feature>
<keyword evidence="4 6" id="KW-1133">Transmembrane helix</keyword>
<evidence type="ECO:0000256" key="5">
    <source>
        <dbReference type="ARBA" id="ARBA00023136"/>
    </source>
</evidence>